<dbReference type="RefSeq" id="WP_173533358.1">
    <property type="nucleotide sequence ID" value="NZ_CP054143.1"/>
</dbReference>
<dbReference type="SUPFAM" id="SSF53756">
    <property type="entry name" value="UDP-Glycosyltransferase/glycogen phosphorylase"/>
    <property type="match status" value="1"/>
</dbReference>
<dbReference type="PANTHER" id="PTHR12526">
    <property type="entry name" value="GLYCOSYLTRANSFERASE"/>
    <property type="match status" value="1"/>
</dbReference>
<sequence>MKILFAMRDALPPFRVDVKMLFGQYLFKKGIFTHLVGRSKAKAVSAESWPAGEMSISALDGEGAIKTFYCLLLESFFLLRYGRTADIIQVRDRIRLLPAAWLSSYLWRKPLVYWVSFPIVEGHRKVFLDCDQGEFLRKFILNIRYCLSNFLFYKIMPFCCDYIFVQSSAMKEAFCLLGIPETKMMPVPMGVDLEMFSAISTNLNDIKDSTLKLCYLGTVAKARKSEFILDVLKGVLQHIPDAQLIIVGDALTAGEQSWFRSEIDARGLASSIELTGWLPQCEGISLVANSHIGLSPIPRGPLFDVSSPTKAVEYLACGIPCIGNDIPDQKLVLEESEAGLCVEMNVNSFVMAIVELWCLPQVREEMSVNAKNYVLHNRNYTVLSETLFSKYRELI</sequence>
<evidence type="ECO:0000313" key="2">
    <source>
        <dbReference type="Proteomes" id="UP000504844"/>
    </source>
</evidence>
<dbReference type="EMBL" id="CP054143">
    <property type="protein sequence ID" value="QKJ66855.1"/>
    <property type="molecule type" value="Genomic_DNA"/>
</dbReference>
<dbReference type="AlphaFoldDB" id="A0A6M8SNT1"/>
<organism evidence="1 2">
    <name type="scientific">Deefgea piscis</name>
    <dbReference type="NCBI Taxonomy" id="2739061"/>
    <lineage>
        <taxon>Bacteria</taxon>
        <taxon>Pseudomonadati</taxon>
        <taxon>Pseudomonadota</taxon>
        <taxon>Betaproteobacteria</taxon>
        <taxon>Neisseriales</taxon>
        <taxon>Chitinibacteraceae</taxon>
        <taxon>Deefgea</taxon>
    </lineage>
</organism>
<proteinExistence type="predicted"/>
<name>A0A6M8SNT1_9NEIS</name>
<reference evidence="1 2" key="1">
    <citation type="submission" date="2020-05" db="EMBL/GenBank/DDBJ databases">
        <title>Complete genome sequence of Deefgea sp. D17.</title>
        <authorList>
            <person name="Bae J.-W."/>
            <person name="Han J.E."/>
        </authorList>
    </citation>
    <scope>NUCLEOTIDE SEQUENCE [LARGE SCALE GENOMIC DNA]</scope>
    <source>
        <strain evidence="1 2">D17</strain>
    </source>
</reference>
<accession>A0A6M8SNT1</accession>
<dbReference type="Pfam" id="PF13692">
    <property type="entry name" value="Glyco_trans_1_4"/>
    <property type="match status" value="1"/>
</dbReference>
<gene>
    <name evidence="1" type="ORF">HQN60_09155</name>
</gene>
<protein>
    <submittedName>
        <fullName evidence="1">Glycosyltransferase</fullName>
    </submittedName>
</protein>
<keyword evidence="1" id="KW-0808">Transferase</keyword>
<dbReference type="Proteomes" id="UP000504844">
    <property type="component" value="Chromosome"/>
</dbReference>
<keyword evidence="2" id="KW-1185">Reference proteome</keyword>
<dbReference type="KEGG" id="dee:HQN60_09155"/>
<dbReference type="GO" id="GO:0016740">
    <property type="term" value="F:transferase activity"/>
    <property type="evidence" value="ECO:0007669"/>
    <property type="project" value="UniProtKB-KW"/>
</dbReference>
<dbReference type="Gene3D" id="3.40.50.2000">
    <property type="entry name" value="Glycogen Phosphorylase B"/>
    <property type="match status" value="2"/>
</dbReference>
<evidence type="ECO:0000313" key="1">
    <source>
        <dbReference type="EMBL" id="QKJ66855.1"/>
    </source>
</evidence>